<dbReference type="SMART" id="SM01043">
    <property type="entry name" value="BTAD"/>
    <property type="match status" value="1"/>
</dbReference>
<dbReference type="RefSeq" id="WP_132409601.1">
    <property type="nucleotide sequence ID" value="NZ_SMKA01000110.1"/>
</dbReference>
<sequence>MPPFDLFEDRRLERAYANLRTLIWRLRDDARGLVVEEADGLRIDADVVDFQEAVRWSSAIVQRETPPTTQPPFIGRPLLPGWSEPWLVAPREHLHLLELHALDAAGERLLMAGRLGEAAASALLAVTVDPLRESSNRLLIEILLREGNVADGLRRYEAYRSLLDSEMNAEPGLAVQALVAPLLAAGYVSPRPRAARGR</sequence>
<comment type="caution">
    <text evidence="2">The sequence shown here is derived from an EMBL/GenBank/DDBJ whole genome shotgun (WGS) entry which is preliminary data.</text>
</comment>
<evidence type="ECO:0000313" key="2">
    <source>
        <dbReference type="EMBL" id="TDC26365.1"/>
    </source>
</evidence>
<reference evidence="2 3" key="1">
    <citation type="submission" date="2019-03" db="EMBL/GenBank/DDBJ databases">
        <title>Draft genome sequences of novel Actinobacteria.</title>
        <authorList>
            <person name="Sahin N."/>
            <person name="Ay H."/>
            <person name="Saygin H."/>
        </authorList>
    </citation>
    <scope>NUCLEOTIDE SEQUENCE [LARGE SCALE GENOMIC DNA]</scope>
    <source>
        <strain evidence="2 3">JCM 30547</strain>
    </source>
</reference>
<organism evidence="2 3">
    <name type="scientific">Kribbella albertanoniae</name>
    <dbReference type="NCBI Taxonomy" id="1266829"/>
    <lineage>
        <taxon>Bacteria</taxon>
        <taxon>Bacillati</taxon>
        <taxon>Actinomycetota</taxon>
        <taxon>Actinomycetes</taxon>
        <taxon>Propionibacteriales</taxon>
        <taxon>Kribbellaceae</taxon>
        <taxon>Kribbella</taxon>
    </lineage>
</organism>
<dbReference type="InterPro" id="IPR005158">
    <property type="entry name" value="BTAD"/>
</dbReference>
<dbReference type="Proteomes" id="UP000295075">
    <property type="component" value="Unassembled WGS sequence"/>
</dbReference>
<dbReference type="OrthoDB" id="5509004at2"/>
<evidence type="ECO:0000313" key="3">
    <source>
        <dbReference type="Proteomes" id="UP000295075"/>
    </source>
</evidence>
<name>A0A4V2XQJ9_9ACTN</name>
<dbReference type="InterPro" id="IPR051677">
    <property type="entry name" value="AfsR-DnrI-RedD_regulator"/>
</dbReference>
<keyword evidence="3" id="KW-1185">Reference proteome</keyword>
<accession>A0A4V2XQJ9</accession>
<dbReference type="Gene3D" id="1.25.40.10">
    <property type="entry name" value="Tetratricopeptide repeat domain"/>
    <property type="match status" value="1"/>
</dbReference>
<dbReference type="AlphaFoldDB" id="A0A4V2XQJ9"/>
<dbReference type="EMBL" id="SMKA01000110">
    <property type="protein sequence ID" value="TDC26365.1"/>
    <property type="molecule type" value="Genomic_DNA"/>
</dbReference>
<gene>
    <name evidence="2" type="ORF">E1261_22605</name>
</gene>
<proteinExistence type="predicted"/>
<dbReference type="PANTHER" id="PTHR35807">
    <property type="entry name" value="TRANSCRIPTIONAL REGULATOR REDD-RELATED"/>
    <property type="match status" value="1"/>
</dbReference>
<dbReference type="SUPFAM" id="SSF48452">
    <property type="entry name" value="TPR-like"/>
    <property type="match status" value="1"/>
</dbReference>
<dbReference type="Pfam" id="PF03704">
    <property type="entry name" value="BTAD"/>
    <property type="match status" value="1"/>
</dbReference>
<protein>
    <recommendedName>
        <fullName evidence="1">Bacterial transcriptional activator domain-containing protein</fullName>
    </recommendedName>
</protein>
<evidence type="ECO:0000259" key="1">
    <source>
        <dbReference type="SMART" id="SM01043"/>
    </source>
</evidence>
<feature type="domain" description="Bacterial transcriptional activator" evidence="1">
    <location>
        <begin position="45"/>
        <end position="183"/>
    </location>
</feature>
<dbReference type="InterPro" id="IPR011990">
    <property type="entry name" value="TPR-like_helical_dom_sf"/>
</dbReference>